<evidence type="ECO:0000313" key="10">
    <source>
        <dbReference type="EMBL" id="KEZ87979.1"/>
    </source>
</evidence>
<dbReference type="PANTHER" id="PTHR30012:SF0">
    <property type="entry name" value="TYPE II SECRETION SYSTEM PROTEIN F-RELATED"/>
    <property type="match status" value="1"/>
</dbReference>
<dbReference type="InterPro" id="IPR042094">
    <property type="entry name" value="T2SS_GspF_sf"/>
</dbReference>
<evidence type="ECO:0000313" key="11">
    <source>
        <dbReference type="Proteomes" id="UP000028542"/>
    </source>
</evidence>
<dbReference type="GO" id="GO:0005886">
    <property type="term" value="C:plasma membrane"/>
    <property type="evidence" value="ECO:0007669"/>
    <property type="project" value="UniProtKB-SubCell"/>
</dbReference>
<name>A0A084JG95_9CLOT</name>
<organism evidence="10 11">
    <name type="scientific">Clostridium sulfidigenes</name>
    <dbReference type="NCBI Taxonomy" id="318464"/>
    <lineage>
        <taxon>Bacteria</taxon>
        <taxon>Bacillati</taxon>
        <taxon>Bacillota</taxon>
        <taxon>Clostridia</taxon>
        <taxon>Eubacteriales</taxon>
        <taxon>Clostridiaceae</taxon>
        <taxon>Clostridium</taxon>
    </lineage>
</organism>
<evidence type="ECO:0000256" key="4">
    <source>
        <dbReference type="ARBA" id="ARBA00022519"/>
    </source>
</evidence>
<evidence type="ECO:0000256" key="7">
    <source>
        <dbReference type="ARBA" id="ARBA00023136"/>
    </source>
</evidence>
<gene>
    <name evidence="10" type="ORF">IO99_03890</name>
</gene>
<dbReference type="Pfam" id="PF00482">
    <property type="entry name" value="T2SSF"/>
    <property type="match status" value="2"/>
</dbReference>
<dbReference type="Proteomes" id="UP000028542">
    <property type="component" value="Unassembled WGS sequence"/>
</dbReference>
<comment type="caution">
    <text evidence="10">The sequence shown here is derived from an EMBL/GenBank/DDBJ whole genome shotgun (WGS) entry which is preliminary data.</text>
</comment>
<comment type="subcellular location">
    <subcellularLocation>
        <location evidence="1">Cell inner membrane</location>
        <topology evidence="1">Multi-pass membrane protein</topology>
    </subcellularLocation>
</comment>
<feature type="domain" description="Type II secretion system protein GspF" evidence="9">
    <location>
        <begin position="67"/>
        <end position="190"/>
    </location>
</feature>
<protein>
    <submittedName>
        <fullName evidence="10">Type II secretion system protein F</fullName>
    </submittedName>
</protein>
<evidence type="ECO:0000256" key="3">
    <source>
        <dbReference type="ARBA" id="ARBA00022475"/>
    </source>
</evidence>
<proteinExistence type="inferred from homology"/>
<keyword evidence="11" id="KW-1185">Reference proteome</keyword>
<feature type="transmembrane region" description="Helical" evidence="8">
    <location>
        <begin position="374"/>
        <end position="395"/>
    </location>
</feature>
<evidence type="ECO:0000259" key="9">
    <source>
        <dbReference type="Pfam" id="PF00482"/>
    </source>
</evidence>
<dbReference type="EMBL" id="JPMD01000006">
    <property type="protein sequence ID" value="KEZ87979.1"/>
    <property type="molecule type" value="Genomic_DNA"/>
</dbReference>
<comment type="similarity">
    <text evidence="2">Belongs to the GSP F family.</text>
</comment>
<dbReference type="Gene3D" id="1.20.81.30">
    <property type="entry name" value="Type II secretion system (T2SS), domain F"/>
    <property type="match status" value="2"/>
</dbReference>
<evidence type="ECO:0000256" key="6">
    <source>
        <dbReference type="ARBA" id="ARBA00022989"/>
    </source>
</evidence>
<keyword evidence="6 8" id="KW-1133">Transmembrane helix</keyword>
<evidence type="ECO:0000256" key="8">
    <source>
        <dbReference type="SAM" id="Phobius"/>
    </source>
</evidence>
<keyword evidence="4" id="KW-0997">Cell inner membrane</keyword>
<evidence type="ECO:0000256" key="2">
    <source>
        <dbReference type="ARBA" id="ARBA00005745"/>
    </source>
</evidence>
<feature type="domain" description="Type II secretion system protein GspF" evidence="9">
    <location>
        <begin position="271"/>
        <end position="393"/>
    </location>
</feature>
<dbReference type="FunFam" id="1.20.81.30:FF:000001">
    <property type="entry name" value="Type II secretion system protein F"/>
    <property type="match status" value="1"/>
</dbReference>
<feature type="transmembrane region" description="Helical" evidence="8">
    <location>
        <begin position="166"/>
        <end position="188"/>
    </location>
</feature>
<evidence type="ECO:0000256" key="1">
    <source>
        <dbReference type="ARBA" id="ARBA00004429"/>
    </source>
</evidence>
<feature type="transmembrane region" description="Helical" evidence="8">
    <location>
        <begin position="220"/>
        <end position="238"/>
    </location>
</feature>
<dbReference type="eggNOG" id="COG1459">
    <property type="taxonomic scope" value="Bacteria"/>
</dbReference>
<dbReference type="PANTHER" id="PTHR30012">
    <property type="entry name" value="GENERAL SECRETION PATHWAY PROTEIN"/>
    <property type="match status" value="1"/>
</dbReference>
<keyword evidence="7 8" id="KW-0472">Membrane</keyword>
<dbReference type="InterPro" id="IPR018076">
    <property type="entry name" value="T2SS_GspF_dom"/>
</dbReference>
<dbReference type="InterPro" id="IPR003004">
    <property type="entry name" value="GspF/PilC"/>
</dbReference>
<dbReference type="RefSeq" id="WP_035130472.1">
    <property type="nucleotide sequence ID" value="NZ_JPMD01000006.1"/>
</dbReference>
<dbReference type="AlphaFoldDB" id="A0A084JG95"/>
<sequence>MSKYKYKAISSKGEVIQGVHECRSREEVLNLMVSSGYSPLSIEEAIGGKEIILGKRNKVNNKDISIFCRQLATMIEAGVSITNAISLLAEQIPNKKLREVLVKVDEDIRKGEELSVAMGKYSNEFPTLLISMIQVGEQSGTLDSIMNRMATYYEKQTKMNGKLKNALIYPGILATVTVFVVVFILTYIMPMFMDMFESAGSDLPTMTKIVLSLGDGIRHYGILIGLVIVGIIVGFKYYTKRVDVGIYMYSKYKLKKSLFKDLNQKIVVSRFARGLSTVLGAGLSIASSIDVVSAVLENKYADVKLKTVKERMLAGDTLSDAIKESQLFPPMLGSMIKIGEEAGELDDILSKTADFYDEELERAIEAFTTILDPIMLVIMGVVVGFLIISILTPMFEMYNVM</sequence>
<reference evidence="10 11" key="1">
    <citation type="submission" date="2014-07" db="EMBL/GenBank/DDBJ databases">
        <title>Draft genome of Clostridium sulfidigenes 113A isolated from sediments associated with methane hydrate from Krishna Godavari basin.</title>
        <authorList>
            <person name="Honkalas V.S."/>
            <person name="Dabir A.P."/>
            <person name="Arora P."/>
            <person name="Dhakephalkar P.K."/>
        </authorList>
    </citation>
    <scope>NUCLEOTIDE SEQUENCE [LARGE SCALE GENOMIC DNA]</scope>
    <source>
        <strain evidence="10 11">113A</strain>
    </source>
</reference>
<dbReference type="PRINTS" id="PR00812">
    <property type="entry name" value="BCTERIALGSPF"/>
</dbReference>
<keyword evidence="5 8" id="KW-0812">Transmembrane</keyword>
<keyword evidence="3" id="KW-1003">Cell membrane</keyword>
<accession>A0A084JG95</accession>
<evidence type="ECO:0000256" key="5">
    <source>
        <dbReference type="ARBA" id="ARBA00022692"/>
    </source>
</evidence>
<dbReference type="STRING" id="318464.IO99_03890"/>